<dbReference type="Proteomes" id="UP000298327">
    <property type="component" value="Unassembled WGS sequence"/>
</dbReference>
<gene>
    <name evidence="2" type="ORF">EVG20_g8521</name>
</gene>
<sequence length="83" mass="9169">MREFAGPEGDTEPGREIDGGRALGRVDISSEDTILGRNGSTCVWRYEEEEQEEEEEGAAIIGVPGCHSTSDTGAERIYWLWHA</sequence>
<keyword evidence="3" id="KW-1185">Reference proteome</keyword>
<comment type="caution">
    <text evidence="2">The sequence shown here is derived from an EMBL/GenBank/DDBJ whole genome shotgun (WGS) entry which is preliminary data.</text>
</comment>
<dbReference type="EMBL" id="SEOQ01000746">
    <property type="protein sequence ID" value="TFY57499.1"/>
    <property type="molecule type" value="Genomic_DNA"/>
</dbReference>
<name>A0A4Y9Y9H9_9AGAM</name>
<protein>
    <submittedName>
        <fullName evidence="2">Uncharacterized protein</fullName>
    </submittedName>
</protein>
<feature type="region of interest" description="Disordered" evidence="1">
    <location>
        <begin position="1"/>
        <end position="21"/>
    </location>
</feature>
<evidence type="ECO:0000256" key="1">
    <source>
        <dbReference type="SAM" id="MobiDB-lite"/>
    </source>
</evidence>
<dbReference type="AlphaFoldDB" id="A0A4Y9Y9H9"/>
<organism evidence="2 3">
    <name type="scientific">Dentipellis fragilis</name>
    <dbReference type="NCBI Taxonomy" id="205917"/>
    <lineage>
        <taxon>Eukaryota</taxon>
        <taxon>Fungi</taxon>
        <taxon>Dikarya</taxon>
        <taxon>Basidiomycota</taxon>
        <taxon>Agaricomycotina</taxon>
        <taxon>Agaricomycetes</taxon>
        <taxon>Russulales</taxon>
        <taxon>Hericiaceae</taxon>
        <taxon>Dentipellis</taxon>
    </lineage>
</organism>
<evidence type="ECO:0000313" key="3">
    <source>
        <dbReference type="Proteomes" id="UP000298327"/>
    </source>
</evidence>
<evidence type="ECO:0000313" key="2">
    <source>
        <dbReference type="EMBL" id="TFY57499.1"/>
    </source>
</evidence>
<proteinExistence type="predicted"/>
<reference evidence="2 3" key="1">
    <citation type="submission" date="2019-02" db="EMBL/GenBank/DDBJ databases">
        <title>Genome sequencing of the rare red list fungi Dentipellis fragilis.</title>
        <authorList>
            <person name="Buettner E."/>
            <person name="Kellner H."/>
        </authorList>
    </citation>
    <scope>NUCLEOTIDE SEQUENCE [LARGE SCALE GENOMIC DNA]</scope>
    <source>
        <strain evidence="2 3">DSM 105465</strain>
    </source>
</reference>
<accession>A0A4Y9Y9H9</accession>